<proteinExistence type="inferred from homology"/>
<dbReference type="InterPro" id="IPR025483">
    <property type="entry name" value="Lipase_euk"/>
</dbReference>
<evidence type="ECO:0000256" key="8">
    <source>
        <dbReference type="PIRSR" id="PIRSR000862-1"/>
    </source>
</evidence>
<dbReference type="Pfam" id="PF04083">
    <property type="entry name" value="Abhydro_lipase"/>
    <property type="match status" value="1"/>
</dbReference>
<keyword evidence="12" id="KW-1185">Reference proteome</keyword>
<feature type="domain" description="Partial AB-hydrolase lipase" evidence="10">
    <location>
        <begin position="50"/>
        <end position="108"/>
    </location>
</feature>
<evidence type="ECO:0000313" key="11">
    <source>
        <dbReference type="EMBL" id="CAG9786396.1"/>
    </source>
</evidence>
<evidence type="ECO:0000256" key="6">
    <source>
        <dbReference type="ARBA" id="ARBA00023180"/>
    </source>
</evidence>
<dbReference type="GO" id="GO:0016788">
    <property type="term" value="F:hydrolase activity, acting on ester bonds"/>
    <property type="evidence" value="ECO:0007669"/>
    <property type="project" value="InterPro"/>
</dbReference>
<organism evidence="11 12">
    <name type="scientific">Diatraea saccharalis</name>
    <name type="common">sugarcane borer</name>
    <dbReference type="NCBI Taxonomy" id="40085"/>
    <lineage>
        <taxon>Eukaryota</taxon>
        <taxon>Metazoa</taxon>
        <taxon>Ecdysozoa</taxon>
        <taxon>Arthropoda</taxon>
        <taxon>Hexapoda</taxon>
        <taxon>Insecta</taxon>
        <taxon>Pterygota</taxon>
        <taxon>Neoptera</taxon>
        <taxon>Endopterygota</taxon>
        <taxon>Lepidoptera</taxon>
        <taxon>Glossata</taxon>
        <taxon>Ditrysia</taxon>
        <taxon>Pyraloidea</taxon>
        <taxon>Crambidae</taxon>
        <taxon>Crambinae</taxon>
        <taxon>Diatraea</taxon>
    </lineage>
</organism>
<reference evidence="11" key="2">
    <citation type="submission" date="2022-10" db="EMBL/GenBank/DDBJ databases">
        <authorList>
            <consortium name="ENA_rothamsted_submissions"/>
            <consortium name="culmorum"/>
            <person name="King R."/>
        </authorList>
    </citation>
    <scope>NUCLEOTIDE SEQUENCE</scope>
</reference>
<dbReference type="PIRSF" id="PIRSF000862">
    <property type="entry name" value="Steryl_ester_lip"/>
    <property type="match status" value="1"/>
</dbReference>
<accession>A0A9N9QZI3</accession>
<feature type="active site" description="Nucleophile" evidence="8">
    <location>
        <position position="188"/>
    </location>
</feature>
<feature type="active site" description="Charge relay system" evidence="8">
    <location>
        <position position="390"/>
    </location>
</feature>
<protein>
    <recommendedName>
        <fullName evidence="7">Lipase</fullName>
    </recommendedName>
</protein>
<keyword evidence="5" id="KW-0443">Lipid metabolism</keyword>
<sequence length="417" mass="46821">MLQLIFLSVLVGAAVGGQSPNAQFVQRTYGSNPKFSSDILEDATLDVPGLVTKYGYPIEIHEVTTSDGYKLTMHRIPYGRAGNNDPNTPRPIVFLMHGLLSSSADFLVLGPGNALGYHLADEGYDVWLGNARGNFYSRRHKTLNPDARINQNFWRFSWDEIGNRDLPAFIDHILATTKQSKLHYIGHSQGGTSFLVLTSLRPQYNEKFISFQGLAPASFFTNNDDSTITSLASMEGILEPAAFALGMGEVFGDRDFISWLIENHCSPGSILESFCGSLLVTGRSEYFNETMEPIFMGHAPAGASVRQFAHYGQVIRFGKFRRFNHNRLTNLATYGSFTPPEYKIERITTPSYIHYATADTLVHPKDAQLLCSKLPNLKGCYLVQSETFDHYDFIWGNRAKIRVYEKVLRLMREAEQN</sequence>
<comment type="similarity">
    <text evidence="1 7">Belongs to the AB hydrolase superfamily. Lipase family.</text>
</comment>
<dbReference type="GO" id="GO:0016042">
    <property type="term" value="P:lipid catabolic process"/>
    <property type="evidence" value="ECO:0007669"/>
    <property type="project" value="UniProtKB-KW"/>
</dbReference>
<name>A0A9N9QZI3_9NEOP</name>
<dbReference type="InterPro" id="IPR006693">
    <property type="entry name" value="AB_hydrolase_lipase"/>
</dbReference>
<evidence type="ECO:0000313" key="12">
    <source>
        <dbReference type="Proteomes" id="UP001153714"/>
    </source>
</evidence>
<evidence type="ECO:0000256" key="9">
    <source>
        <dbReference type="SAM" id="SignalP"/>
    </source>
</evidence>
<evidence type="ECO:0000256" key="4">
    <source>
        <dbReference type="ARBA" id="ARBA00022963"/>
    </source>
</evidence>
<keyword evidence="4 7" id="KW-0442">Lipid degradation</keyword>
<dbReference type="SUPFAM" id="SSF53474">
    <property type="entry name" value="alpha/beta-Hydrolases"/>
    <property type="match status" value="1"/>
</dbReference>
<evidence type="ECO:0000256" key="7">
    <source>
        <dbReference type="PIRNR" id="PIRNR000862"/>
    </source>
</evidence>
<dbReference type="FunFam" id="3.40.50.1820:FF:000057">
    <property type="entry name" value="Lipase"/>
    <property type="match status" value="1"/>
</dbReference>
<keyword evidence="2 9" id="KW-0732">Signal</keyword>
<dbReference type="AlphaFoldDB" id="A0A9N9QZI3"/>
<dbReference type="EMBL" id="OU893346">
    <property type="protein sequence ID" value="CAG9786396.1"/>
    <property type="molecule type" value="Genomic_DNA"/>
</dbReference>
<evidence type="ECO:0000256" key="1">
    <source>
        <dbReference type="ARBA" id="ARBA00010701"/>
    </source>
</evidence>
<keyword evidence="3 7" id="KW-0378">Hydrolase</keyword>
<keyword evidence="6" id="KW-0325">Glycoprotein</keyword>
<feature type="active site" description="Charge relay system" evidence="8">
    <location>
        <position position="359"/>
    </location>
</feature>
<evidence type="ECO:0000256" key="5">
    <source>
        <dbReference type="ARBA" id="ARBA00023098"/>
    </source>
</evidence>
<dbReference type="Proteomes" id="UP001153714">
    <property type="component" value="Chromosome 15"/>
</dbReference>
<dbReference type="OrthoDB" id="9974421at2759"/>
<evidence type="ECO:0000256" key="3">
    <source>
        <dbReference type="ARBA" id="ARBA00022801"/>
    </source>
</evidence>
<reference evidence="11" key="1">
    <citation type="submission" date="2021-12" db="EMBL/GenBank/DDBJ databases">
        <authorList>
            <person name="King R."/>
        </authorList>
    </citation>
    <scope>NUCLEOTIDE SEQUENCE</scope>
</reference>
<evidence type="ECO:0000256" key="2">
    <source>
        <dbReference type="ARBA" id="ARBA00022729"/>
    </source>
</evidence>
<evidence type="ECO:0000259" key="10">
    <source>
        <dbReference type="Pfam" id="PF04083"/>
    </source>
</evidence>
<dbReference type="InterPro" id="IPR029058">
    <property type="entry name" value="AB_hydrolase_fold"/>
</dbReference>
<feature type="signal peptide" evidence="9">
    <location>
        <begin position="1"/>
        <end position="16"/>
    </location>
</feature>
<dbReference type="PANTHER" id="PTHR11005">
    <property type="entry name" value="LYSOSOMAL ACID LIPASE-RELATED"/>
    <property type="match status" value="1"/>
</dbReference>
<dbReference type="Gene3D" id="3.40.50.1820">
    <property type="entry name" value="alpha/beta hydrolase"/>
    <property type="match status" value="1"/>
</dbReference>
<feature type="chain" id="PRO_5040396575" description="Lipase" evidence="9">
    <location>
        <begin position="17"/>
        <end position="417"/>
    </location>
</feature>
<gene>
    <name evidence="11" type="ORF">DIATSA_LOCUS4349</name>
</gene>